<feature type="domain" description="OB-fold nucleic acid binding" evidence="8">
    <location>
        <begin position="7"/>
        <end position="103"/>
    </location>
</feature>
<comment type="catalytic activity">
    <reaction evidence="5 6">
        <text>Exonucleolytic cleavage in either 5'- to 3'- or 3'- to 5'-direction to yield nucleoside 5'-phosphates.</text>
        <dbReference type="EC" id="3.1.11.6"/>
    </reaction>
</comment>
<dbReference type="HAMAP" id="MF_00378">
    <property type="entry name" value="Exonuc_7_L"/>
    <property type="match status" value="1"/>
</dbReference>
<accession>A0A940NT58</accession>
<keyword evidence="10" id="KW-1185">Reference proteome</keyword>
<sequence length="448" mass="50446">MAEQLPITVSALNKYLRAKFQADRNLQSILLRGEISNFKRHSSSGHFYFTLKDDNGRISAVMFRQHNVNIAFEPQDGMQVIVQGEVTVYPQSGSYQIYVNNMQPDGIGSLYIAFEQLKKKLHEEGLFDQRYKKKIPSFPSVIGVVTSPTGAAIRDIITTIQRRYPIGKIIVIPTLVQGQQAPDSIVKSIDIANNIPEIDVLIVGRGGGSIEELWAFNEEIVARAIFNSRIPIISAVGHETDTTISDFVADLRAATPTAAAEQVSISQRELQEQISTLDNRLAKAMNTVIERKQVILNNVQESYIFRNPQSFLNPKQERYDRTYDDLIGSFKQILSDKGLQIRELSSTLFVQHPKNRIQLEKQKYGQLSSSLTKELMSIMMKKQYNMEKVIHQLDALSPLKVMSRGYSLAYKNGEELIKNVGQVEKGDSFDLQVTDGTILCEVIGKKES</sequence>
<dbReference type="EC" id="3.1.11.6" evidence="5"/>
<dbReference type="NCBIfam" id="TIGR00237">
    <property type="entry name" value="xseA"/>
    <property type="match status" value="1"/>
</dbReference>
<keyword evidence="3 5" id="KW-0378">Hydrolase</keyword>
<evidence type="ECO:0000259" key="7">
    <source>
        <dbReference type="Pfam" id="PF02601"/>
    </source>
</evidence>
<evidence type="ECO:0000256" key="3">
    <source>
        <dbReference type="ARBA" id="ARBA00022801"/>
    </source>
</evidence>
<dbReference type="GO" id="GO:0003676">
    <property type="term" value="F:nucleic acid binding"/>
    <property type="evidence" value="ECO:0007669"/>
    <property type="project" value="InterPro"/>
</dbReference>
<evidence type="ECO:0000313" key="10">
    <source>
        <dbReference type="Proteomes" id="UP000682134"/>
    </source>
</evidence>
<dbReference type="EMBL" id="JAGIYQ010000002">
    <property type="protein sequence ID" value="MBP0724408.1"/>
    <property type="molecule type" value="Genomic_DNA"/>
</dbReference>
<dbReference type="InterPro" id="IPR020579">
    <property type="entry name" value="Exonuc_VII_lsu_C"/>
</dbReference>
<dbReference type="InterPro" id="IPR025824">
    <property type="entry name" value="OB-fold_nuc-bd_dom"/>
</dbReference>
<dbReference type="Pfam" id="PF13742">
    <property type="entry name" value="tRNA_anti_2"/>
    <property type="match status" value="1"/>
</dbReference>
<dbReference type="GO" id="GO:0008855">
    <property type="term" value="F:exodeoxyribonuclease VII activity"/>
    <property type="evidence" value="ECO:0007669"/>
    <property type="project" value="UniProtKB-UniRule"/>
</dbReference>
<comment type="similarity">
    <text evidence="5 6">Belongs to the XseA family.</text>
</comment>
<dbReference type="GO" id="GO:0006308">
    <property type="term" value="P:DNA catabolic process"/>
    <property type="evidence" value="ECO:0007669"/>
    <property type="project" value="UniProtKB-UniRule"/>
</dbReference>
<keyword evidence="1 5" id="KW-0963">Cytoplasm</keyword>
<dbReference type="PANTHER" id="PTHR30008:SF0">
    <property type="entry name" value="EXODEOXYRIBONUCLEASE 7 LARGE SUBUNIT"/>
    <property type="match status" value="1"/>
</dbReference>
<evidence type="ECO:0000256" key="4">
    <source>
        <dbReference type="ARBA" id="ARBA00022839"/>
    </source>
</evidence>
<organism evidence="9 10">
    <name type="scientific">Gottfriedia endophytica</name>
    <dbReference type="NCBI Taxonomy" id="2820819"/>
    <lineage>
        <taxon>Bacteria</taxon>
        <taxon>Bacillati</taxon>
        <taxon>Bacillota</taxon>
        <taxon>Bacilli</taxon>
        <taxon>Bacillales</taxon>
        <taxon>Bacillaceae</taxon>
        <taxon>Gottfriedia</taxon>
    </lineage>
</organism>
<keyword evidence="4 5" id="KW-0269">Exonuclease</keyword>
<evidence type="ECO:0000256" key="5">
    <source>
        <dbReference type="HAMAP-Rule" id="MF_00378"/>
    </source>
</evidence>
<dbReference type="CDD" id="cd04489">
    <property type="entry name" value="ExoVII_LU_OBF"/>
    <property type="match status" value="1"/>
</dbReference>
<dbReference type="PANTHER" id="PTHR30008">
    <property type="entry name" value="EXODEOXYRIBONUCLEASE 7 LARGE SUBUNIT"/>
    <property type="match status" value="1"/>
</dbReference>
<dbReference type="Pfam" id="PF02601">
    <property type="entry name" value="Exonuc_VII_L"/>
    <property type="match status" value="1"/>
</dbReference>
<dbReference type="Gene3D" id="2.40.50.1010">
    <property type="match status" value="1"/>
</dbReference>
<evidence type="ECO:0000256" key="6">
    <source>
        <dbReference type="RuleBase" id="RU004355"/>
    </source>
</evidence>
<dbReference type="RefSeq" id="WP_209402885.1">
    <property type="nucleotide sequence ID" value="NZ_JAGIYQ010000002.1"/>
</dbReference>
<evidence type="ECO:0000313" key="9">
    <source>
        <dbReference type="EMBL" id="MBP0724408.1"/>
    </source>
</evidence>
<proteinExistence type="inferred from homology"/>
<name>A0A940NT58_9BACI</name>
<comment type="subunit">
    <text evidence="5">Heterooligomer composed of large and small subunits.</text>
</comment>
<protein>
    <recommendedName>
        <fullName evidence="5">Exodeoxyribonuclease 7 large subunit</fullName>
        <ecNumber evidence="5">3.1.11.6</ecNumber>
    </recommendedName>
    <alternativeName>
        <fullName evidence="5">Exodeoxyribonuclease VII large subunit</fullName>
        <shortName evidence="5">Exonuclease VII large subunit</shortName>
    </alternativeName>
</protein>
<comment type="function">
    <text evidence="5">Bidirectionally degrades single-stranded DNA into large acid-insoluble oligonucleotides, which are then degraded further into small acid-soluble oligonucleotides.</text>
</comment>
<dbReference type="AlphaFoldDB" id="A0A940NT58"/>
<comment type="subcellular location">
    <subcellularLocation>
        <location evidence="5 6">Cytoplasm</location>
    </subcellularLocation>
</comment>
<reference evidence="9" key="1">
    <citation type="submission" date="2021-04" db="EMBL/GenBank/DDBJ databases">
        <title>Genome seq and assembly of Bacillus sp.</title>
        <authorList>
            <person name="Chhetri G."/>
        </authorList>
    </citation>
    <scope>NUCLEOTIDE SEQUENCE</scope>
    <source>
        <strain evidence="9">RG28</strain>
    </source>
</reference>
<dbReference type="InterPro" id="IPR003753">
    <property type="entry name" value="Exonuc_VII_L"/>
</dbReference>
<gene>
    <name evidence="5" type="primary">xseA</name>
    <name evidence="9" type="ORF">J5Y03_04305</name>
</gene>
<evidence type="ECO:0000259" key="8">
    <source>
        <dbReference type="Pfam" id="PF13742"/>
    </source>
</evidence>
<comment type="caution">
    <text evidence="9">The sequence shown here is derived from an EMBL/GenBank/DDBJ whole genome shotgun (WGS) entry which is preliminary data.</text>
</comment>
<evidence type="ECO:0000256" key="2">
    <source>
        <dbReference type="ARBA" id="ARBA00022722"/>
    </source>
</evidence>
<feature type="domain" description="Exonuclease VII large subunit C-terminal" evidence="7">
    <location>
        <begin position="126"/>
        <end position="440"/>
    </location>
</feature>
<dbReference type="GO" id="GO:0009318">
    <property type="term" value="C:exodeoxyribonuclease VII complex"/>
    <property type="evidence" value="ECO:0007669"/>
    <property type="project" value="UniProtKB-UniRule"/>
</dbReference>
<evidence type="ECO:0000256" key="1">
    <source>
        <dbReference type="ARBA" id="ARBA00022490"/>
    </source>
</evidence>
<keyword evidence="2 5" id="KW-0540">Nuclease</keyword>
<dbReference type="Proteomes" id="UP000682134">
    <property type="component" value="Unassembled WGS sequence"/>
</dbReference>
<dbReference type="GO" id="GO:0005737">
    <property type="term" value="C:cytoplasm"/>
    <property type="evidence" value="ECO:0007669"/>
    <property type="project" value="UniProtKB-SubCell"/>
</dbReference>